<organism evidence="7 8">
    <name type="scientific">Rheinheimera marina</name>
    <dbReference type="NCBI Taxonomy" id="1774958"/>
    <lineage>
        <taxon>Bacteria</taxon>
        <taxon>Pseudomonadati</taxon>
        <taxon>Pseudomonadota</taxon>
        <taxon>Gammaproteobacteria</taxon>
        <taxon>Chromatiales</taxon>
        <taxon>Chromatiaceae</taxon>
        <taxon>Rheinheimera</taxon>
    </lineage>
</organism>
<keyword evidence="4 6" id="KW-1005">Bacterial flagellum biogenesis</keyword>
<comment type="caution">
    <text evidence="7">The sequence shown here is derived from an EMBL/GenBank/DDBJ whole genome shotgun (WGS) entry which is preliminary data.</text>
</comment>
<dbReference type="CDD" id="cd16098">
    <property type="entry name" value="FliS"/>
    <property type="match status" value="1"/>
</dbReference>
<dbReference type="Proteomes" id="UP001595962">
    <property type="component" value="Unassembled WGS sequence"/>
</dbReference>
<dbReference type="SUPFAM" id="SSF101116">
    <property type="entry name" value="Flagellar export chaperone FliS"/>
    <property type="match status" value="1"/>
</dbReference>
<keyword evidence="5" id="KW-0143">Chaperone</keyword>
<sequence length="130" mass="14265">MIDFAAGYQAYQHTSVNVKASGADIHSLVGMLFDGFLDELARTEGHIQAKRHDKKAASVEKLLKILGGLDASLDQDKGGEVAVNMHNLYQFCGQALLRASLRDSLTELADVRTVMTDLQQGWQALLQHRA</sequence>
<dbReference type="NCBIfam" id="TIGR00208">
    <property type="entry name" value="fliS"/>
    <property type="match status" value="1"/>
</dbReference>
<evidence type="ECO:0000313" key="8">
    <source>
        <dbReference type="Proteomes" id="UP001595962"/>
    </source>
</evidence>
<evidence type="ECO:0000313" key="7">
    <source>
        <dbReference type="EMBL" id="MFC4653838.1"/>
    </source>
</evidence>
<keyword evidence="7" id="KW-0969">Cilium</keyword>
<evidence type="ECO:0000256" key="3">
    <source>
        <dbReference type="ARBA" id="ARBA00022490"/>
    </source>
</evidence>
<protein>
    <recommendedName>
        <fullName evidence="6">Flagellar secretion chaperone FliS</fullName>
    </recommendedName>
</protein>
<comment type="similarity">
    <text evidence="2 6">Belongs to the FliS family.</text>
</comment>
<dbReference type="InterPro" id="IPR003713">
    <property type="entry name" value="FliS"/>
</dbReference>
<reference evidence="8" key="1">
    <citation type="journal article" date="2019" name="Int. J. Syst. Evol. Microbiol.">
        <title>The Global Catalogue of Microorganisms (GCM) 10K type strain sequencing project: providing services to taxonomists for standard genome sequencing and annotation.</title>
        <authorList>
            <consortium name="The Broad Institute Genomics Platform"/>
            <consortium name="The Broad Institute Genome Sequencing Center for Infectious Disease"/>
            <person name="Wu L."/>
            <person name="Ma J."/>
        </authorList>
    </citation>
    <scope>NUCLEOTIDE SEQUENCE [LARGE SCALE GENOMIC DNA]</scope>
    <source>
        <strain evidence="8">DT28</strain>
    </source>
</reference>
<dbReference type="PIRSF" id="PIRSF039090">
    <property type="entry name" value="Flis"/>
    <property type="match status" value="1"/>
</dbReference>
<dbReference type="InterPro" id="IPR036584">
    <property type="entry name" value="FliS_sf"/>
</dbReference>
<comment type="subcellular location">
    <subcellularLocation>
        <location evidence="1 6">Cytoplasm</location>
        <location evidence="1 6">Cytosol</location>
    </subcellularLocation>
</comment>
<evidence type="ECO:0000256" key="1">
    <source>
        <dbReference type="ARBA" id="ARBA00004514"/>
    </source>
</evidence>
<keyword evidence="7" id="KW-0966">Cell projection</keyword>
<gene>
    <name evidence="7" type="primary">fliS</name>
    <name evidence="7" type="ORF">ACFO3I_02245</name>
</gene>
<dbReference type="PANTHER" id="PTHR34773:SF1">
    <property type="entry name" value="FLAGELLAR SECRETION CHAPERONE FLIS"/>
    <property type="match status" value="1"/>
</dbReference>
<keyword evidence="3 6" id="KW-0963">Cytoplasm</keyword>
<evidence type="ECO:0000256" key="6">
    <source>
        <dbReference type="PIRNR" id="PIRNR039090"/>
    </source>
</evidence>
<dbReference type="Gene3D" id="1.20.120.340">
    <property type="entry name" value="Flagellar protein FliS"/>
    <property type="match status" value="1"/>
</dbReference>
<dbReference type="RefSeq" id="WP_377331409.1">
    <property type="nucleotide sequence ID" value="NZ_JBHSGB010000002.1"/>
</dbReference>
<keyword evidence="8" id="KW-1185">Reference proteome</keyword>
<name>A0ABV9JHB5_9GAMM</name>
<proteinExistence type="inferred from homology"/>
<dbReference type="EMBL" id="JBHSGB010000002">
    <property type="protein sequence ID" value="MFC4653838.1"/>
    <property type="molecule type" value="Genomic_DNA"/>
</dbReference>
<accession>A0ABV9JHB5</accession>
<evidence type="ECO:0000256" key="5">
    <source>
        <dbReference type="ARBA" id="ARBA00023186"/>
    </source>
</evidence>
<evidence type="ECO:0000256" key="4">
    <source>
        <dbReference type="ARBA" id="ARBA00022795"/>
    </source>
</evidence>
<dbReference type="Pfam" id="PF02561">
    <property type="entry name" value="FliS"/>
    <property type="match status" value="1"/>
</dbReference>
<dbReference type="PANTHER" id="PTHR34773">
    <property type="entry name" value="FLAGELLAR SECRETION CHAPERONE FLIS"/>
    <property type="match status" value="1"/>
</dbReference>
<evidence type="ECO:0000256" key="2">
    <source>
        <dbReference type="ARBA" id="ARBA00008787"/>
    </source>
</evidence>
<keyword evidence="7" id="KW-0282">Flagellum</keyword>